<sequence length="150" mass="16315">MKRRTLLTGALGLAGASLFRLPPARADTSIGDIVLTEIERRLIASYYQRQYDDWDHQNHGNGRKNKGLPPGIAKKGTLPPGLEKQLVRNGTLPPGLGAMPLPYELAVQLPPRPGSQRLLILDDKVMLVQAATNLILDVLTVAAVDAIENH</sequence>
<protein>
    <submittedName>
        <fullName evidence="2">Uncharacterized protein</fullName>
    </submittedName>
</protein>
<dbReference type="EMBL" id="CP042582">
    <property type="protein sequence ID" value="QEX24756.1"/>
    <property type="molecule type" value="Genomic_DNA"/>
</dbReference>
<dbReference type="KEGG" id="hadh:FRZ61_46980"/>
<dbReference type="AlphaFoldDB" id="A0A5J6NAF3"/>
<proteinExistence type="predicted"/>
<dbReference type="OrthoDB" id="7358541at2"/>
<feature type="region of interest" description="Disordered" evidence="1">
    <location>
        <begin position="54"/>
        <end position="81"/>
    </location>
</feature>
<keyword evidence="3" id="KW-1185">Reference proteome</keyword>
<evidence type="ECO:0000313" key="3">
    <source>
        <dbReference type="Proteomes" id="UP000325797"/>
    </source>
</evidence>
<accession>A0A5J6NAF3</accession>
<name>A0A5J6NAF3_9PROT</name>
<dbReference type="RefSeq" id="WP_151120009.1">
    <property type="nucleotide sequence ID" value="NZ_CP042582.1"/>
</dbReference>
<organism evidence="2 3">
    <name type="scientific">Hypericibacter adhaerens</name>
    <dbReference type="NCBI Taxonomy" id="2602016"/>
    <lineage>
        <taxon>Bacteria</taxon>
        <taxon>Pseudomonadati</taxon>
        <taxon>Pseudomonadota</taxon>
        <taxon>Alphaproteobacteria</taxon>
        <taxon>Rhodospirillales</taxon>
        <taxon>Dongiaceae</taxon>
        <taxon>Hypericibacter</taxon>
    </lineage>
</organism>
<reference evidence="2 3" key="1">
    <citation type="submission" date="2019-08" db="EMBL/GenBank/DDBJ databases">
        <title>Hyperibacter terrae gen. nov., sp. nov. and Hyperibacter viscosus sp. nov., two new members in the family Rhodospirillaceae isolated from the rhizosphere of Hypericum perforatum.</title>
        <authorList>
            <person name="Noviana Z."/>
        </authorList>
    </citation>
    <scope>NUCLEOTIDE SEQUENCE [LARGE SCALE GENOMIC DNA]</scope>
    <source>
        <strain evidence="2 3">R5959</strain>
    </source>
</reference>
<dbReference type="Proteomes" id="UP000325797">
    <property type="component" value="Chromosome"/>
</dbReference>
<evidence type="ECO:0000313" key="2">
    <source>
        <dbReference type="EMBL" id="QEX24756.1"/>
    </source>
</evidence>
<dbReference type="Gene3D" id="3.10.450.160">
    <property type="entry name" value="inner membrane protein cigr"/>
    <property type="match status" value="1"/>
</dbReference>
<gene>
    <name evidence="2" type="ORF">FRZ61_46980</name>
</gene>
<evidence type="ECO:0000256" key="1">
    <source>
        <dbReference type="SAM" id="MobiDB-lite"/>
    </source>
</evidence>